<reference evidence="1" key="1">
    <citation type="journal article" date="2020" name="New Phytol.">
        <title>Comparative genomics reveals dynamic genome evolution in host specialist ectomycorrhizal fungi.</title>
        <authorList>
            <person name="Lofgren L.A."/>
            <person name="Nguyen N.H."/>
            <person name="Vilgalys R."/>
            <person name="Ruytinx J."/>
            <person name="Liao H.L."/>
            <person name="Branco S."/>
            <person name="Kuo A."/>
            <person name="LaButti K."/>
            <person name="Lipzen A."/>
            <person name="Andreopoulos W."/>
            <person name="Pangilinan J."/>
            <person name="Riley R."/>
            <person name="Hundley H."/>
            <person name="Na H."/>
            <person name="Barry K."/>
            <person name="Grigoriev I.V."/>
            <person name="Stajich J.E."/>
            <person name="Kennedy P.G."/>
        </authorList>
    </citation>
    <scope>NUCLEOTIDE SEQUENCE</scope>
    <source>
        <strain evidence="1">FC423</strain>
    </source>
</reference>
<evidence type="ECO:0000313" key="2">
    <source>
        <dbReference type="Proteomes" id="UP000823399"/>
    </source>
</evidence>
<name>A0A9P7F483_9AGAM</name>
<feature type="non-terminal residue" evidence="1">
    <location>
        <position position="96"/>
    </location>
</feature>
<keyword evidence="2" id="KW-1185">Reference proteome</keyword>
<comment type="caution">
    <text evidence="1">The sequence shown here is derived from an EMBL/GenBank/DDBJ whole genome shotgun (WGS) entry which is preliminary data.</text>
</comment>
<dbReference type="AlphaFoldDB" id="A0A9P7F483"/>
<proteinExistence type="predicted"/>
<protein>
    <submittedName>
        <fullName evidence="1">Uncharacterized protein</fullName>
    </submittedName>
</protein>
<dbReference type="RefSeq" id="XP_041290887.1">
    <property type="nucleotide sequence ID" value="XM_041437887.1"/>
</dbReference>
<sequence length="96" mass="11070">AAAVRSRIMVRTGLLVRFSVVRSMVPSPARTRPESGSGFWTFTSGPVLVRLSRTFPNHSLTFEFPRLRHQPRRRRCPCRHQNTVFEICIIVNQATY</sequence>
<accession>A0A9P7F483</accession>
<dbReference type="Proteomes" id="UP000823399">
    <property type="component" value="Unassembled WGS sequence"/>
</dbReference>
<evidence type="ECO:0000313" key="1">
    <source>
        <dbReference type="EMBL" id="KAG2104382.1"/>
    </source>
</evidence>
<dbReference type="EMBL" id="JABBWM010000041">
    <property type="protein sequence ID" value="KAG2104382.1"/>
    <property type="molecule type" value="Genomic_DNA"/>
</dbReference>
<gene>
    <name evidence="1" type="ORF">F5147DRAFT_704270</name>
</gene>
<organism evidence="1 2">
    <name type="scientific">Suillus discolor</name>
    <dbReference type="NCBI Taxonomy" id="1912936"/>
    <lineage>
        <taxon>Eukaryota</taxon>
        <taxon>Fungi</taxon>
        <taxon>Dikarya</taxon>
        <taxon>Basidiomycota</taxon>
        <taxon>Agaricomycotina</taxon>
        <taxon>Agaricomycetes</taxon>
        <taxon>Agaricomycetidae</taxon>
        <taxon>Boletales</taxon>
        <taxon>Suillineae</taxon>
        <taxon>Suillaceae</taxon>
        <taxon>Suillus</taxon>
    </lineage>
</organism>
<dbReference type="GeneID" id="64700146"/>